<dbReference type="InterPro" id="IPR032816">
    <property type="entry name" value="VTT_dom"/>
</dbReference>
<keyword evidence="1" id="KW-1133">Transmembrane helix</keyword>
<keyword evidence="1" id="KW-0812">Transmembrane</keyword>
<feature type="transmembrane region" description="Helical" evidence="1">
    <location>
        <begin position="197"/>
        <end position="218"/>
    </location>
</feature>
<protein>
    <recommendedName>
        <fullName evidence="2">VTT domain-containing protein</fullName>
    </recommendedName>
</protein>
<feature type="transmembrane region" description="Helical" evidence="1">
    <location>
        <begin position="61"/>
        <end position="82"/>
    </location>
</feature>
<feature type="transmembrane region" description="Helical" evidence="1">
    <location>
        <begin position="102"/>
        <end position="135"/>
    </location>
</feature>
<organism evidence="3 4">
    <name type="scientific">Candidatus Iainarchaeum sp</name>
    <dbReference type="NCBI Taxonomy" id="3101447"/>
    <lineage>
        <taxon>Archaea</taxon>
        <taxon>Candidatus Iainarchaeota</taxon>
        <taxon>Candidatus Iainarchaeia</taxon>
        <taxon>Candidatus Iainarchaeales</taxon>
        <taxon>Candidatus Iainarchaeaceae</taxon>
        <taxon>Candidatus Iainarchaeum</taxon>
    </lineage>
</organism>
<dbReference type="EMBL" id="JAAZKV010000023">
    <property type="protein sequence ID" value="NMA44791.1"/>
    <property type="molecule type" value="Genomic_DNA"/>
</dbReference>
<feature type="domain" description="VTT" evidence="2">
    <location>
        <begin position="92"/>
        <end position="208"/>
    </location>
</feature>
<feature type="transmembrane region" description="Helical" evidence="1">
    <location>
        <begin position="156"/>
        <end position="177"/>
    </location>
</feature>
<evidence type="ECO:0000313" key="3">
    <source>
        <dbReference type="EMBL" id="NMA44791.1"/>
    </source>
</evidence>
<sequence>MVFKLPFGNFSKKSSRKSKKKENDFEYKLMLIFGGFILLIILAFVTGFFKVEDFFCFIKNSGAVGVVGLFFVSIIANASLFFPLPLDIFLAPISVVEFLNLGIFSPLLLGVVVALGASFGEFSGYIIGYLGITTFNKMKKSEIAQLKILKDQLNKVGIPLLVVFAFTPLPFDVIGLAAGLARYSKIKFFVGCFIGKIMRYVLIAYAGYFGAAFILSLFGIPADYLAMSCVQAVV</sequence>
<evidence type="ECO:0000256" key="1">
    <source>
        <dbReference type="SAM" id="Phobius"/>
    </source>
</evidence>
<dbReference type="PANTHER" id="PTHR42709:SF11">
    <property type="entry name" value="DEDA FAMILY PROTEIN"/>
    <property type="match status" value="1"/>
</dbReference>
<dbReference type="Proteomes" id="UP000526302">
    <property type="component" value="Unassembled WGS sequence"/>
</dbReference>
<gene>
    <name evidence="3" type="ORF">GX950_03210</name>
</gene>
<evidence type="ECO:0000313" key="4">
    <source>
        <dbReference type="Proteomes" id="UP000526302"/>
    </source>
</evidence>
<name>A0A7K4C061_9ARCH</name>
<dbReference type="PANTHER" id="PTHR42709">
    <property type="entry name" value="ALKALINE PHOSPHATASE LIKE PROTEIN"/>
    <property type="match status" value="1"/>
</dbReference>
<proteinExistence type="predicted"/>
<comment type="caution">
    <text evidence="3">The sequence shown here is derived from an EMBL/GenBank/DDBJ whole genome shotgun (WGS) entry which is preliminary data.</text>
</comment>
<dbReference type="InterPro" id="IPR051311">
    <property type="entry name" value="DedA_domain"/>
</dbReference>
<dbReference type="Pfam" id="PF09335">
    <property type="entry name" value="VTT_dom"/>
    <property type="match status" value="1"/>
</dbReference>
<evidence type="ECO:0000259" key="2">
    <source>
        <dbReference type="Pfam" id="PF09335"/>
    </source>
</evidence>
<accession>A0A7K4C061</accession>
<reference evidence="3 4" key="1">
    <citation type="journal article" date="2020" name="Biotechnol. Biofuels">
        <title>New insights from the biogas microbiome by comprehensive genome-resolved metagenomics of nearly 1600 species originating from multiple anaerobic digesters.</title>
        <authorList>
            <person name="Campanaro S."/>
            <person name="Treu L."/>
            <person name="Rodriguez-R L.M."/>
            <person name="Kovalovszki A."/>
            <person name="Ziels R.M."/>
            <person name="Maus I."/>
            <person name="Zhu X."/>
            <person name="Kougias P.G."/>
            <person name="Basile A."/>
            <person name="Luo G."/>
            <person name="Schluter A."/>
            <person name="Konstantinidis K.T."/>
            <person name="Angelidaki I."/>
        </authorList>
    </citation>
    <scope>NUCLEOTIDE SEQUENCE [LARGE SCALE GENOMIC DNA]</scope>
    <source>
        <strain evidence="3">AS22ysBPME_79</strain>
    </source>
</reference>
<dbReference type="AlphaFoldDB" id="A0A7K4C061"/>
<dbReference type="GO" id="GO:0005886">
    <property type="term" value="C:plasma membrane"/>
    <property type="evidence" value="ECO:0007669"/>
    <property type="project" value="TreeGrafter"/>
</dbReference>
<feature type="transmembrane region" description="Helical" evidence="1">
    <location>
        <begin position="29"/>
        <end position="49"/>
    </location>
</feature>
<keyword evidence="1" id="KW-0472">Membrane</keyword>